<sequence length="860" mass="92424">MSDCESSSESLSLSMSLYAQADIRASGFATLLPPLVIPLDARLIELIATHLESDTEPMQDSAVIGRARFTVLSISLPDVGVPPPFTSYLPRLRPQHSHGALREWIEAVIVLHTALAHAATGQGRVGQSSATGADSPEDSPATPSDSPSTSPSQSPIHSRSATPTRGLQMQETLLSPIEQLLSAKYRGNSLSLSLSLSGSMENGKTRVPAFLSRHTGRTIKHSASFSSFADTCLSYSPPDSANRYGDMALSFVLHMANSGTMGIGLNPMSDNHYDDIMNNPDRLRQQRGIVVDLASLLVATRSKALRPALYSVVLHSARQYARAIGIQQLLALVSQIFASSQSSNSVTTARLTRLAGHLERSSAAPAYNLLSRNLWTRSLAGLARPSKRLAAMLLPGRAHHHNAAAYASLTADLAVDLVPLAQRAIVTTCTNMHRVLPWAVSEHHEMHAQLDWERERERAKRERGEVVSEFEREALYGREGERETEGEREGESDEDLETEGAGWSLIHSDSGTRLLTSTRRYYSGKLTGTQDVVDILAVPPCVGVPQLGAFHNRTRVVGLSHLPLLGVSTPTHTSTEDVLPSCSIPLLYLLPPPIGGVTADRAAAVSVFGVCVDAVVREVGSIRRSQGSTIMGHISCLLTATAGPLPDRYQRCLLTDSATCLSMSGLSSQQDYVSVPIYLPQTVDIACPPNALEGATAPMLIVDYGLPGSLELLVDDIARAAFTFSLGGILVSHLHFLVSPSATTLADIPLSLLSSLSHSVRQRASALTLFAHARDIHEVVALLLSGFMPVVSKQLARKVLKHAFWTVPKGRASNLPKYNTLTGTLRGVRHSVVLTAEAFMVVIGTGEPPNPSLPAVWMQV</sequence>
<organism evidence="2 3">
    <name type="scientific">Kipferlia bialata</name>
    <dbReference type="NCBI Taxonomy" id="797122"/>
    <lineage>
        <taxon>Eukaryota</taxon>
        <taxon>Metamonada</taxon>
        <taxon>Carpediemonas-like organisms</taxon>
        <taxon>Kipferlia</taxon>
    </lineage>
</organism>
<evidence type="ECO:0000313" key="3">
    <source>
        <dbReference type="Proteomes" id="UP000265618"/>
    </source>
</evidence>
<evidence type="ECO:0000256" key="1">
    <source>
        <dbReference type="SAM" id="MobiDB-lite"/>
    </source>
</evidence>
<name>A0A9K3CUU9_9EUKA</name>
<keyword evidence="3" id="KW-1185">Reference proteome</keyword>
<feature type="compositionally biased region" description="Basic and acidic residues" evidence="1">
    <location>
        <begin position="475"/>
        <end position="489"/>
    </location>
</feature>
<dbReference type="EMBL" id="BDIP01001017">
    <property type="protein sequence ID" value="GIQ83357.1"/>
    <property type="molecule type" value="Genomic_DNA"/>
</dbReference>
<proteinExistence type="predicted"/>
<evidence type="ECO:0000313" key="2">
    <source>
        <dbReference type="EMBL" id="GIQ83357.1"/>
    </source>
</evidence>
<protein>
    <submittedName>
        <fullName evidence="2">Uncharacterized protein</fullName>
    </submittedName>
</protein>
<feature type="compositionally biased region" description="Low complexity" evidence="1">
    <location>
        <begin position="138"/>
        <end position="160"/>
    </location>
</feature>
<feature type="region of interest" description="Disordered" evidence="1">
    <location>
        <begin position="475"/>
        <end position="499"/>
    </location>
</feature>
<dbReference type="AlphaFoldDB" id="A0A9K3CUU9"/>
<accession>A0A9K3CUU9</accession>
<gene>
    <name evidence="2" type="ORF">KIPB_004661</name>
</gene>
<feature type="region of interest" description="Disordered" evidence="1">
    <location>
        <begin position="121"/>
        <end position="164"/>
    </location>
</feature>
<reference evidence="2 3" key="1">
    <citation type="journal article" date="2018" name="PLoS ONE">
        <title>The draft genome of Kipferlia bialata reveals reductive genome evolution in fornicate parasites.</title>
        <authorList>
            <person name="Tanifuji G."/>
            <person name="Takabayashi S."/>
            <person name="Kume K."/>
            <person name="Takagi M."/>
            <person name="Nakayama T."/>
            <person name="Kamikawa R."/>
            <person name="Inagaki Y."/>
            <person name="Hashimoto T."/>
        </authorList>
    </citation>
    <scope>NUCLEOTIDE SEQUENCE [LARGE SCALE GENOMIC DNA]</scope>
    <source>
        <strain evidence="2">NY0173</strain>
    </source>
</reference>
<comment type="caution">
    <text evidence="2">The sequence shown here is derived from an EMBL/GenBank/DDBJ whole genome shotgun (WGS) entry which is preliminary data.</text>
</comment>
<dbReference type="Proteomes" id="UP000265618">
    <property type="component" value="Unassembled WGS sequence"/>
</dbReference>